<evidence type="ECO:0000256" key="2">
    <source>
        <dbReference type="ARBA" id="ARBA00022771"/>
    </source>
</evidence>
<sequence>PMSCTGCSSKFGLLTREHSCPNCQFSYCAKCLKSSVLVPKLGKERKVCRNCFEALSRANTGKTEQREPPAALQKRMDALNNRSEARDSVPSLGGGSAPHIEEIENRLKKLRQDSKDVIPIHADIEDRLAKLKDVDVSYYRQPPITVYASRRTDGQKAGDLFAQVMHEVAIDKRRAQVIKATTDEMERRLERLRDLSKDSMDADPQGTNEEAPSDAGELGVASTRPAEPSQSAQKESEPKDEPPIDEVAQLIGRELKAAAEDAKKGLQELQKDKDLMKELSQIKAKKQGKKELGDGSDSDDSAEADAVVARVLQEAKLEEQEELEELGFDPSGEEVEELPWCVICNEDAVLRCLGCSNDLYCRRCYKECHDSEPHQTMLLKK</sequence>
<accession>A0A1E1XUV3</accession>
<dbReference type="GO" id="GO:0008270">
    <property type="term" value="F:zinc ion binding"/>
    <property type="evidence" value="ECO:0007669"/>
    <property type="project" value="UniProtKB-KW"/>
</dbReference>
<organism evidence="8">
    <name type="scientific">Amblyomma sculptum</name>
    <name type="common">Tick</name>
    <dbReference type="NCBI Taxonomy" id="1581419"/>
    <lineage>
        <taxon>Eukaryota</taxon>
        <taxon>Metazoa</taxon>
        <taxon>Ecdysozoa</taxon>
        <taxon>Arthropoda</taxon>
        <taxon>Chelicerata</taxon>
        <taxon>Arachnida</taxon>
        <taxon>Acari</taxon>
        <taxon>Parasitiformes</taxon>
        <taxon>Ixodida</taxon>
        <taxon>Ixodoidea</taxon>
        <taxon>Ixodidae</taxon>
        <taxon>Amblyomminae</taxon>
        <taxon>Amblyomma</taxon>
    </lineage>
</organism>
<dbReference type="EMBL" id="GFAA01000366">
    <property type="protein sequence ID" value="JAU03069.1"/>
    <property type="molecule type" value="mRNA"/>
</dbReference>
<reference evidence="8" key="1">
    <citation type="submission" date="2016-09" db="EMBL/GenBank/DDBJ databases">
        <authorList>
            <person name="Capua I."/>
            <person name="De Benedictis P."/>
            <person name="Joannis T."/>
            <person name="Lombin L.H."/>
            <person name="Cattoli G."/>
        </authorList>
    </citation>
    <scope>NUCLEOTIDE SEQUENCE</scope>
</reference>
<dbReference type="InterPro" id="IPR013083">
    <property type="entry name" value="Znf_RING/FYVE/PHD"/>
</dbReference>
<evidence type="ECO:0000256" key="3">
    <source>
        <dbReference type="ARBA" id="ARBA00022833"/>
    </source>
</evidence>
<keyword evidence="5" id="KW-0175">Coiled coil</keyword>
<feature type="non-terminal residue" evidence="8">
    <location>
        <position position="1"/>
    </location>
</feature>
<dbReference type="SUPFAM" id="SSF57903">
    <property type="entry name" value="FYVE/PHD zinc finger"/>
    <property type="match status" value="1"/>
</dbReference>
<reference evidence="8" key="2">
    <citation type="journal article" date="2017" name="Front. Cell. Infect. Microbiol.">
        <title>Analysis of the Salivary Gland Transcriptome of Unfed and Partially Fed Amblyomma sculptum Ticks and Descriptive Proteome of the Saliva.</title>
        <authorList>
            <person name="Esteves E."/>
            <person name="Maruyama S.R."/>
            <person name="Kawahara R."/>
            <person name="Fujita A."/>
            <person name="Martins L.A."/>
            <person name="Righi A.A."/>
            <person name="Costa F.B."/>
            <person name="Palmisano G."/>
            <person name="Labruna M.B."/>
            <person name="Sa-Nunes A."/>
            <person name="Ribeiro J.M.C."/>
            <person name="Fogaca A.C."/>
        </authorList>
    </citation>
    <scope>NUCLEOTIDE SEQUENCE</scope>
</reference>
<dbReference type="InterPro" id="IPR017455">
    <property type="entry name" value="Znf_FYVE-rel"/>
</dbReference>
<feature type="region of interest" description="Disordered" evidence="6">
    <location>
        <begin position="282"/>
        <end position="306"/>
    </location>
</feature>
<dbReference type="Gene3D" id="3.30.40.10">
    <property type="entry name" value="Zinc/RING finger domain, C3HC4 (zinc finger)"/>
    <property type="match status" value="1"/>
</dbReference>
<evidence type="ECO:0000256" key="5">
    <source>
        <dbReference type="SAM" id="Coils"/>
    </source>
</evidence>
<proteinExistence type="evidence at transcript level"/>
<dbReference type="GO" id="GO:0032154">
    <property type="term" value="C:cleavage furrow"/>
    <property type="evidence" value="ECO:0007669"/>
    <property type="project" value="TreeGrafter"/>
</dbReference>
<evidence type="ECO:0000256" key="6">
    <source>
        <dbReference type="SAM" id="MobiDB-lite"/>
    </source>
</evidence>
<dbReference type="GO" id="GO:0032266">
    <property type="term" value="F:phosphatidylinositol-3-phosphate binding"/>
    <property type="evidence" value="ECO:0007669"/>
    <property type="project" value="TreeGrafter"/>
</dbReference>
<dbReference type="InterPro" id="IPR011011">
    <property type="entry name" value="Znf_FYVE_PHD"/>
</dbReference>
<feature type="region of interest" description="Disordered" evidence="6">
    <location>
        <begin position="193"/>
        <end position="243"/>
    </location>
</feature>
<feature type="domain" description="FYVE-type" evidence="7">
    <location>
        <begin position="1"/>
        <end position="56"/>
    </location>
</feature>
<dbReference type="InterPro" id="IPR000306">
    <property type="entry name" value="Znf_FYVE"/>
</dbReference>
<evidence type="ECO:0000256" key="4">
    <source>
        <dbReference type="PROSITE-ProRule" id="PRU00091"/>
    </source>
</evidence>
<dbReference type="PANTHER" id="PTHR46603">
    <property type="entry name" value="ABSCISSION/NOCUT CHECKPOINT REGULATOR"/>
    <property type="match status" value="1"/>
</dbReference>
<dbReference type="SMART" id="SM00064">
    <property type="entry name" value="FYVE"/>
    <property type="match status" value="1"/>
</dbReference>
<dbReference type="CDD" id="cd19817">
    <property type="entry name" value="Bbox1_ANCHR-like"/>
    <property type="match status" value="1"/>
</dbReference>
<dbReference type="AlphaFoldDB" id="A0A1E1XUV3"/>
<feature type="coiled-coil region" evidence="5">
    <location>
        <begin position="252"/>
        <end position="279"/>
    </location>
</feature>
<dbReference type="PANTHER" id="PTHR46603:SF1">
    <property type="entry name" value="ABSCISSION_NOCUT CHECKPOINT REGULATOR"/>
    <property type="match status" value="1"/>
</dbReference>
<name>A0A1E1XUV3_AMBSC</name>
<dbReference type="GO" id="GO:0044878">
    <property type="term" value="P:mitotic cytokinesis checkpoint signaling"/>
    <property type="evidence" value="ECO:0007669"/>
    <property type="project" value="TreeGrafter"/>
</dbReference>
<keyword evidence="1" id="KW-0479">Metal-binding</keyword>
<dbReference type="SUPFAM" id="SSF57845">
    <property type="entry name" value="B-box zinc-binding domain"/>
    <property type="match status" value="1"/>
</dbReference>
<dbReference type="Pfam" id="PF22586">
    <property type="entry name" value="ANCHR-like_BBOX"/>
    <property type="match status" value="1"/>
</dbReference>
<dbReference type="GO" id="GO:0009838">
    <property type="term" value="P:abscission"/>
    <property type="evidence" value="ECO:0007669"/>
    <property type="project" value="TreeGrafter"/>
</dbReference>
<dbReference type="GO" id="GO:0030496">
    <property type="term" value="C:midbody"/>
    <property type="evidence" value="ECO:0007669"/>
    <property type="project" value="TreeGrafter"/>
</dbReference>
<keyword evidence="2 4" id="KW-0863">Zinc-finger</keyword>
<protein>
    <submittedName>
        <fullName evidence="8">Putative membrane trafficking and cell signaling protein hrs</fullName>
    </submittedName>
</protein>
<feature type="compositionally biased region" description="Acidic residues" evidence="6">
    <location>
        <begin position="294"/>
        <end position="303"/>
    </location>
</feature>
<evidence type="ECO:0000259" key="7">
    <source>
        <dbReference type="PROSITE" id="PS50178"/>
    </source>
</evidence>
<evidence type="ECO:0000313" key="8">
    <source>
        <dbReference type="EMBL" id="JAU03069.1"/>
    </source>
</evidence>
<dbReference type="PROSITE" id="PS50178">
    <property type="entry name" value="ZF_FYVE"/>
    <property type="match status" value="1"/>
</dbReference>
<keyword evidence="3" id="KW-0862">Zinc</keyword>
<dbReference type="Pfam" id="PF01363">
    <property type="entry name" value="FYVE"/>
    <property type="match status" value="1"/>
</dbReference>
<dbReference type="InterPro" id="IPR044553">
    <property type="entry name" value="Bbox1_ANCHR"/>
</dbReference>
<evidence type="ECO:0000256" key="1">
    <source>
        <dbReference type="ARBA" id="ARBA00022723"/>
    </source>
</evidence>
<dbReference type="GO" id="GO:0005813">
    <property type="term" value="C:centrosome"/>
    <property type="evidence" value="ECO:0007669"/>
    <property type="project" value="TreeGrafter"/>
</dbReference>